<organism evidence="2 3">
    <name type="scientific">Bryocella elongata</name>
    <dbReference type="NCBI Taxonomy" id="863522"/>
    <lineage>
        <taxon>Bacteria</taxon>
        <taxon>Pseudomonadati</taxon>
        <taxon>Acidobacteriota</taxon>
        <taxon>Terriglobia</taxon>
        <taxon>Terriglobales</taxon>
        <taxon>Acidobacteriaceae</taxon>
        <taxon>Bryocella</taxon>
    </lineage>
</organism>
<dbReference type="RefSeq" id="WP_200821551.1">
    <property type="nucleotide sequence ID" value="NZ_FNVA01000004.1"/>
</dbReference>
<gene>
    <name evidence="2" type="ORF">SAMN05421819_2833</name>
</gene>
<accession>A0A1H5ZSQ5</accession>
<protein>
    <submittedName>
        <fullName evidence="2">Uncharacterized protein</fullName>
    </submittedName>
</protein>
<dbReference type="AlphaFoldDB" id="A0A1H5ZSQ5"/>
<dbReference type="EMBL" id="FNVA01000004">
    <property type="protein sequence ID" value="SEG38815.1"/>
    <property type="molecule type" value="Genomic_DNA"/>
</dbReference>
<evidence type="ECO:0000313" key="2">
    <source>
        <dbReference type="EMBL" id="SEG38815.1"/>
    </source>
</evidence>
<evidence type="ECO:0000256" key="1">
    <source>
        <dbReference type="SAM" id="MobiDB-lite"/>
    </source>
</evidence>
<keyword evidence="3" id="KW-1185">Reference proteome</keyword>
<evidence type="ECO:0000313" key="3">
    <source>
        <dbReference type="Proteomes" id="UP000236728"/>
    </source>
</evidence>
<reference evidence="2 3" key="1">
    <citation type="submission" date="2016-10" db="EMBL/GenBank/DDBJ databases">
        <authorList>
            <person name="de Groot N.N."/>
        </authorList>
    </citation>
    <scope>NUCLEOTIDE SEQUENCE [LARGE SCALE GENOMIC DNA]</scope>
    <source>
        <strain evidence="2 3">DSM 22489</strain>
    </source>
</reference>
<dbReference type="Proteomes" id="UP000236728">
    <property type="component" value="Unassembled WGS sequence"/>
</dbReference>
<name>A0A1H5ZSQ5_9BACT</name>
<feature type="region of interest" description="Disordered" evidence="1">
    <location>
        <begin position="59"/>
        <end position="107"/>
    </location>
</feature>
<proteinExistence type="predicted"/>
<sequence length="107" mass="11637">MPLLEITTSRKVTATVSLEEPTANLVNQYAAFTRVAADDVVNKALEYVFTKDKDFQKFIGSPNDAKPIHPLRIKRNGDDRPKGKPGRKPATSVPSPAPIPVANVAVK</sequence>